<evidence type="ECO:0000313" key="3">
    <source>
        <dbReference type="Proteomes" id="UP001458880"/>
    </source>
</evidence>
<accession>A0AAW1JIL4</accession>
<dbReference type="AlphaFoldDB" id="A0AAW1JIL4"/>
<reference evidence="2 3" key="1">
    <citation type="journal article" date="2024" name="BMC Genomics">
        <title>De novo assembly and annotation of Popillia japonica's genome with initial clues to its potential as an invasive pest.</title>
        <authorList>
            <person name="Cucini C."/>
            <person name="Boschi S."/>
            <person name="Funari R."/>
            <person name="Cardaioli E."/>
            <person name="Iannotti N."/>
            <person name="Marturano G."/>
            <person name="Paoli F."/>
            <person name="Bruttini M."/>
            <person name="Carapelli A."/>
            <person name="Frati F."/>
            <person name="Nardi F."/>
        </authorList>
    </citation>
    <scope>NUCLEOTIDE SEQUENCE [LARGE SCALE GENOMIC DNA]</scope>
    <source>
        <strain evidence="2">DMR45628</strain>
    </source>
</reference>
<feature type="compositionally biased region" description="Acidic residues" evidence="1">
    <location>
        <begin position="304"/>
        <end position="316"/>
    </location>
</feature>
<dbReference type="Proteomes" id="UP001458880">
    <property type="component" value="Unassembled WGS sequence"/>
</dbReference>
<proteinExistence type="predicted"/>
<feature type="compositionally biased region" description="Basic and acidic residues" evidence="1">
    <location>
        <begin position="330"/>
        <end position="348"/>
    </location>
</feature>
<feature type="region of interest" description="Disordered" evidence="1">
    <location>
        <begin position="216"/>
        <end position="351"/>
    </location>
</feature>
<keyword evidence="3" id="KW-1185">Reference proteome</keyword>
<dbReference type="EMBL" id="JASPKY010000363">
    <property type="protein sequence ID" value="KAK9703787.1"/>
    <property type="molecule type" value="Genomic_DNA"/>
</dbReference>
<organism evidence="2 3">
    <name type="scientific">Popillia japonica</name>
    <name type="common">Japanese beetle</name>
    <dbReference type="NCBI Taxonomy" id="7064"/>
    <lineage>
        <taxon>Eukaryota</taxon>
        <taxon>Metazoa</taxon>
        <taxon>Ecdysozoa</taxon>
        <taxon>Arthropoda</taxon>
        <taxon>Hexapoda</taxon>
        <taxon>Insecta</taxon>
        <taxon>Pterygota</taxon>
        <taxon>Neoptera</taxon>
        <taxon>Endopterygota</taxon>
        <taxon>Coleoptera</taxon>
        <taxon>Polyphaga</taxon>
        <taxon>Scarabaeiformia</taxon>
        <taxon>Scarabaeidae</taxon>
        <taxon>Rutelinae</taxon>
        <taxon>Popillia</taxon>
    </lineage>
</organism>
<gene>
    <name evidence="2" type="ORF">QE152_g29072</name>
</gene>
<comment type="caution">
    <text evidence="2">The sequence shown here is derived from an EMBL/GenBank/DDBJ whole genome shotgun (WGS) entry which is preliminary data.</text>
</comment>
<evidence type="ECO:0000313" key="2">
    <source>
        <dbReference type="EMBL" id="KAK9703787.1"/>
    </source>
</evidence>
<evidence type="ECO:0000256" key="1">
    <source>
        <dbReference type="SAM" id="MobiDB-lite"/>
    </source>
</evidence>
<sequence length="580" mass="66358">MSDAWKKGKWTGEELELALSALKNKVYGLNECARIYIPKATLKRHLDSKNKIANDGVKFYGGVPTFSATIENEIKSDILKLEECMFGLTLTKCKNGCEPILVFPYRCTMLHQYVHQPTDGQLQLKMQQMDSRPLVSGQWTEMFLVYGRAATIENAEKDWTEMFLRYPDWNTRQFQISTWEQFTVCVRGSNLPDSKSSQQDAQQACEITSSPYTEELAGKQKVKEAKPKSIFGKKKLKNDDNNNTKNCRSSKLSTSLCPDHDEADVGSTSSWENRSEGEPGRSEGKKGVERRKEEIRANQGPRDEEADEGSEMEEDISERKKERRPPPIVAREEGKPRMIREEAEKREISITGRKNTREGIRVFTKEAEDFGKLRDLLNGKEVQMHTCSLKQEKTLKVVLRGIPKEIQPEEVEEDLKDMGFPVLGTKRMKRFKEDLPMVLVDLEKNDERKAEPKRKPTCTAQYKCMRCAENHPTFECSKKGKRFTPTCANCGGEHHAASKECETHPVRIKERVEEEKKKKIECATRNNEVSYAEIASSGVVEKTDTPSQFVKLAEEIAKMLPLIKNRRQIPRASSSSWLRK</sequence>
<feature type="compositionally biased region" description="Basic and acidic residues" evidence="1">
    <location>
        <begin position="216"/>
        <end position="227"/>
    </location>
</feature>
<feature type="compositionally biased region" description="Polar residues" evidence="1">
    <location>
        <begin position="247"/>
        <end position="256"/>
    </location>
</feature>
<feature type="compositionally biased region" description="Basic and acidic residues" evidence="1">
    <location>
        <begin position="273"/>
        <end position="296"/>
    </location>
</feature>
<name>A0AAW1JIL4_POPJA</name>
<protein>
    <submittedName>
        <fullName evidence="2">Uncharacterized protein</fullName>
    </submittedName>
</protein>